<keyword evidence="2" id="KW-1185">Reference proteome</keyword>
<dbReference type="EMBL" id="CM044704">
    <property type="protein sequence ID" value="KAI5667963.1"/>
    <property type="molecule type" value="Genomic_DNA"/>
</dbReference>
<proteinExistence type="predicted"/>
<dbReference type="Proteomes" id="UP001060085">
    <property type="component" value="Linkage Group LG04"/>
</dbReference>
<name>A0ACC0B5Q8_CATRO</name>
<gene>
    <name evidence="1" type="ORF">M9H77_17816</name>
</gene>
<protein>
    <submittedName>
        <fullName evidence="1">Uncharacterized protein</fullName>
    </submittedName>
</protein>
<reference evidence="2" key="1">
    <citation type="journal article" date="2023" name="Nat. Plants">
        <title>Single-cell RNA sequencing provides a high-resolution roadmap for understanding the multicellular compartmentation of specialized metabolism.</title>
        <authorList>
            <person name="Sun S."/>
            <person name="Shen X."/>
            <person name="Li Y."/>
            <person name="Li Y."/>
            <person name="Wang S."/>
            <person name="Li R."/>
            <person name="Zhang H."/>
            <person name="Shen G."/>
            <person name="Guo B."/>
            <person name="Wei J."/>
            <person name="Xu J."/>
            <person name="St-Pierre B."/>
            <person name="Chen S."/>
            <person name="Sun C."/>
        </authorList>
    </citation>
    <scope>NUCLEOTIDE SEQUENCE [LARGE SCALE GENOMIC DNA]</scope>
</reference>
<comment type="caution">
    <text evidence="1">The sequence shown here is derived from an EMBL/GenBank/DDBJ whole genome shotgun (WGS) entry which is preliminary data.</text>
</comment>
<sequence>MEDPSQPFLGGQGQQRPQNPSRFQNRGPPQPLQYEAGPQNQPSLAKVNLEELLVMFMGATDNKMNTVEAAQRNQEFSIRNLEKSSFTSNTEVNPREHVNVVPIIVKEKSTKEAKKKSSGGSAEQDRSIAEESRKIGMTSAPSEQKVLKYARYLRDMITKKDKLLHEQEKKPGKGEERTKKDEKGRQFSSNVKDKFKKWVPVRQVREAKVKKDPNKHVWGGAFST</sequence>
<evidence type="ECO:0000313" key="1">
    <source>
        <dbReference type="EMBL" id="KAI5667963.1"/>
    </source>
</evidence>
<accession>A0ACC0B5Q8</accession>
<evidence type="ECO:0000313" key="2">
    <source>
        <dbReference type="Proteomes" id="UP001060085"/>
    </source>
</evidence>
<organism evidence="1 2">
    <name type="scientific">Catharanthus roseus</name>
    <name type="common">Madagascar periwinkle</name>
    <name type="synonym">Vinca rosea</name>
    <dbReference type="NCBI Taxonomy" id="4058"/>
    <lineage>
        <taxon>Eukaryota</taxon>
        <taxon>Viridiplantae</taxon>
        <taxon>Streptophyta</taxon>
        <taxon>Embryophyta</taxon>
        <taxon>Tracheophyta</taxon>
        <taxon>Spermatophyta</taxon>
        <taxon>Magnoliopsida</taxon>
        <taxon>eudicotyledons</taxon>
        <taxon>Gunneridae</taxon>
        <taxon>Pentapetalae</taxon>
        <taxon>asterids</taxon>
        <taxon>lamiids</taxon>
        <taxon>Gentianales</taxon>
        <taxon>Apocynaceae</taxon>
        <taxon>Rauvolfioideae</taxon>
        <taxon>Vinceae</taxon>
        <taxon>Catharanthinae</taxon>
        <taxon>Catharanthus</taxon>
    </lineage>
</organism>